<dbReference type="InterPro" id="IPR036021">
    <property type="entry name" value="Tungsten_al_ferr_oxy-like_C"/>
</dbReference>
<dbReference type="Pfam" id="PF01314">
    <property type="entry name" value="AFOR_C"/>
    <property type="match status" value="1"/>
</dbReference>
<dbReference type="Pfam" id="PF02730">
    <property type="entry name" value="AFOR_N"/>
    <property type="match status" value="1"/>
</dbReference>
<dbReference type="Gene3D" id="1.10.569.10">
    <property type="entry name" value="Aldehyde Ferredoxin Oxidoreductase Protein, subunit A, domain 2"/>
    <property type="match status" value="1"/>
</dbReference>
<dbReference type="InterPro" id="IPR051919">
    <property type="entry name" value="W-dependent_AOR"/>
</dbReference>
<evidence type="ECO:0000256" key="4">
    <source>
        <dbReference type="ARBA" id="ARBA00022723"/>
    </source>
</evidence>
<dbReference type="Proteomes" id="UP000009071">
    <property type="component" value="Chromosome"/>
</dbReference>
<dbReference type="InterPro" id="IPR013985">
    <property type="entry name" value="Ald_Fedxn_OxRdtase_dom3"/>
</dbReference>
<evidence type="ECO:0000313" key="11">
    <source>
        <dbReference type="EMBL" id="BAH76427.1"/>
    </source>
</evidence>
<evidence type="ECO:0000256" key="7">
    <source>
        <dbReference type="ARBA" id="ARBA00023014"/>
    </source>
</evidence>
<keyword evidence="5" id="KW-0560">Oxidoreductase</keyword>
<dbReference type="PANTHER" id="PTHR30038">
    <property type="entry name" value="ALDEHYDE FERREDOXIN OXIDOREDUCTASE"/>
    <property type="match status" value="1"/>
</dbReference>
<feature type="domain" description="Aldehyde ferredoxin oxidoreductase N-terminal" evidence="10">
    <location>
        <begin position="5"/>
        <end position="211"/>
    </location>
</feature>
<dbReference type="SUPFAM" id="SSF56228">
    <property type="entry name" value="Aldehyde ferredoxin oxidoreductase, N-terminal domain"/>
    <property type="match status" value="1"/>
</dbReference>
<dbReference type="SMART" id="SM00790">
    <property type="entry name" value="AFOR_N"/>
    <property type="match status" value="1"/>
</dbReference>
<name>C4XHQ3_SOLM1</name>
<keyword evidence="4" id="KW-0479">Metal-binding</keyword>
<evidence type="ECO:0000256" key="8">
    <source>
        <dbReference type="ARBA" id="ARBA00049934"/>
    </source>
</evidence>
<comment type="cofactor">
    <cofactor evidence="8">
        <name>tungstopterin</name>
        <dbReference type="ChEBI" id="CHEBI:30402"/>
    </cofactor>
</comment>
<dbReference type="eggNOG" id="COG2414">
    <property type="taxonomic scope" value="Bacteria"/>
</dbReference>
<dbReference type="InterPro" id="IPR001203">
    <property type="entry name" value="OxRdtase_Ald_Fedxn_C"/>
</dbReference>
<evidence type="ECO:0000256" key="3">
    <source>
        <dbReference type="ARBA" id="ARBA00022485"/>
    </source>
</evidence>
<reference evidence="11 12" key="1">
    <citation type="journal article" date="2009" name="Genome Res.">
        <title>Whole genome sequence of Desulfovibrio magneticus strain RS-1 revealed common gene clusters in magnetotactic bacteria.</title>
        <authorList>
            <person name="Nakazawa H."/>
            <person name="Arakaki A."/>
            <person name="Narita-Yamada S."/>
            <person name="Yashiro I."/>
            <person name="Jinno K."/>
            <person name="Aoki N."/>
            <person name="Tsuruyama A."/>
            <person name="Okamura Y."/>
            <person name="Tanikawa S."/>
            <person name="Fujita N."/>
            <person name="Takeyama H."/>
            <person name="Matsunaga T."/>
        </authorList>
    </citation>
    <scope>NUCLEOTIDE SEQUENCE [LARGE SCALE GENOMIC DNA]</scope>
    <source>
        <strain evidence="12">ATCC 700980 / DSM 13731 / RS-1</strain>
    </source>
</reference>
<dbReference type="EMBL" id="AP010904">
    <property type="protein sequence ID" value="BAH76427.1"/>
    <property type="molecule type" value="Genomic_DNA"/>
</dbReference>
<dbReference type="Gene3D" id="3.60.9.10">
    <property type="entry name" value="Aldehyde ferredoxin oxidoreductase, N-terminal domain"/>
    <property type="match status" value="1"/>
</dbReference>
<accession>C4XHQ3</accession>
<evidence type="ECO:0000256" key="6">
    <source>
        <dbReference type="ARBA" id="ARBA00023004"/>
    </source>
</evidence>
<evidence type="ECO:0000259" key="10">
    <source>
        <dbReference type="SMART" id="SM00790"/>
    </source>
</evidence>
<gene>
    <name evidence="11" type="ordered locus">DMR_29360</name>
</gene>
<keyword evidence="12" id="KW-1185">Reference proteome</keyword>
<evidence type="ECO:0000256" key="2">
    <source>
        <dbReference type="ARBA" id="ARBA00011032"/>
    </source>
</evidence>
<dbReference type="AlphaFoldDB" id="C4XHQ3"/>
<dbReference type="InterPro" id="IPR013983">
    <property type="entry name" value="Ald_Fedxn_OxRdtase_N"/>
</dbReference>
<protein>
    <submittedName>
        <fullName evidence="11">Aldehyde ferredoxin oxidoreductase family protein</fullName>
    </submittedName>
</protein>
<proteinExistence type="inferred from homology"/>
<evidence type="ECO:0000256" key="9">
    <source>
        <dbReference type="SAM" id="MobiDB-lite"/>
    </source>
</evidence>
<sequence>MVCGWNRCILRVDLSEKTVQSIPLSEELLEKYLGGMGLADKIIWDYILEKDIRAGFDPLSPDNIFVIAMGPLTGLSTQGGRGIYQYISPVTGHLGGGSGGGFVHAMLKQAGYDALVITGKADQPVYLWIDDDSVSIKDASELWGLGAHQTVSTLKKQHGEVCSVVIGPAGENLVRHATAMIDGFKSAGGKCGTGAVLGSKNLKAIVVRGKKGVNVADPKAFLENDADFRNAIKENSAWPRFALWLAYFHTTPFKPRLAEHIYDYAVRLEACWNCHMACCGYHEQSRGKYPTRGTGPEIANQESFSALGVNDLEALNYYSDLLNDYGIDWKEGPGDIGIVMQLYKDGVLSAKDTDGLELDSGDGKIIEEMIHWMAKRERIGNLVAEGKMNIARLFPEARKYDNTVRGTTGYGKDDPRTDRRNIGPAVMCHFTPYRGACLETWGWQSIGLADFSWEFPGKEGLRSGRGYTREEAAEIVKEVVGADDHAMFSKGEPKGWCKLNVRIGNWVVANESLILCRRIACIVDNNITRAGISARMLSTATGKEFTTESIERIGERIFNLQRMIDARLGITRTQDKFPEYFYQPLGDGMGGLTEEDEKVIHEEMDYYYSLRGWDLETGQPTKEKAEELGLAIEWTALQKDGPYKDWEGPPLAGVSRGQRAAS</sequence>
<dbReference type="PANTHER" id="PTHR30038:SF0">
    <property type="entry name" value="TUNGSTEN-CONTAINING ALDEHYDE FERREDOXIN OXIDOREDUCTASE"/>
    <property type="match status" value="1"/>
</dbReference>
<dbReference type="InterPro" id="IPR036503">
    <property type="entry name" value="Ald_Fedxn_OxRdtase_N_sf"/>
</dbReference>
<dbReference type="SUPFAM" id="SSF48310">
    <property type="entry name" value="Aldehyde ferredoxin oxidoreductase, C-terminal domains"/>
    <property type="match status" value="1"/>
</dbReference>
<comment type="cofactor">
    <cofactor evidence="1">
        <name>[4Fe-4S] cluster</name>
        <dbReference type="ChEBI" id="CHEBI:49883"/>
    </cofactor>
</comment>
<keyword evidence="7" id="KW-0411">Iron-sulfur</keyword>
<keyword evidence="6" id="KW-0408">Iron</keyword>
<feature type="region of interest" description="Disordered" evidence="9">
    <location>
        <begin position="640"/>
        <end position="662"/>
    </location>
</feature>
<evidence type="ECO:0000256" key="5">
    <source>
        <dbReference type="ARBA" id="ARBA00023002"/>
    </source>
</evidence>
<evidence type="ECO:0000313" key="12">
    <source>
        <dbReference type="Proteomes" id="UP000009071"/>
    </source>
</evidence>
<dbReference type="InterPro" id="IPR013984">
    <property type="entry name" value="Ald_Fedxn_OxRdtase_dom2"/>
</dbReference>
<dbReference type="GO" id="GO:0016625">
    <property type="term" value="F:oxidoreductase activity, acting on the aldehyde or oxo group of donors, iron-sulfur protein as acceptor"/>
    <property type="evidence" value="ECO:0007669"/>
    <property type="project" value="InterPro"/>
</dbReference>
<evidence type="ECO:0000256" key="1">
    <source>
        <dbReference type="ARBA" id="ARBA00001966"/>
    </source>
</evidence>
<dbReference type="GO" id="GO:0051539">
    <property type="term" value="F:4 iron, 4 sulfur cluster binding"/>
    <property type="evidence" value="ECO:0007669"/>
    <property type="project" value="UniProtKB-KW"/>
</dbReference>
<keyword evidence="3" id="KW-0004">4Fe-4S</keyword>
<dbReference type="KEGG" id="dma:DMR_29360"/>
<dbReference type="STRING" id="573370.DMR_29360"/>
<comment type="similarity">
    <text evidence="2">Belongs to the AOR/FOR family.</text>
</comment>
<dbReference type="Gene3D" id="1.10.599.10">
    <property type="entry name" value="Aldehyde Ferredoxin Oxidoreductase Protein, subunit A, domain 3"/>
    <property type="match status" value="1"/>
</dbReference>
<organism evidence="11 12">
    <name type="scientific">Solidesulfovibrio magneticus (strain ATCC 700980 / DSM 13731 / RS-1)</name>
    <name type="common">Desulfovibrio magneticus</name>
    <dbReference type="NCBI Taxonomy" id="573370"/>
    <lineage>
        <taxon>Bacteria</taxon>
        <taxon>Pseudomonadati</taxon>
        <taxon>Thermodesulfobacteriota</taxon>
        <taxon>Desulfovibrionia</taxon>
        <taxon>Desulfovibrionales</taxon>
        <taxon>Desulfovibrionaceae</taxon>
        <taxon>Solidesulfovibrio</taxon>
    </lineage>
</organism>
<dbReference type="GO" id="GO:0046872">
    <property type="term" value="F:metal ion binding"/>
    <property type="evidence" value="ECO:0007669"/>
    <property type="project" value="UniProtKB-KW"/>
</dbReference>
<dbReference type="HOGENOM" id="CLU_020364_1_0_7"/>
<dbReference type="GO" id="GO:0009055">
    <property type="term" value="F:electron transfer activity"/>
    <property type="evidence" value="ECO:0007669"/>
    <property type="project" value="InterPro"/>
</dbReference>